<keyword evidence="2" id="KW-1133">Transmembrane helix</keyword>
<feature type="compositionally biased region" description="Low complexity" evidence="1">
    <location>
        <begin position="354"/>
        <end position="376"/>
    </location>
</feature>
<feature type="region of interest" description="Disordered" evidence="1">
    <location>
        <begin position="232"/>
        <end position="382"/>
    </location>
</feature>
<feature type="compositionally biased region" description="Basic and acidic residues" evidence="1">
    <location>
        <begin position="1"/>
        <end position="14"/>
    </location>
</feature>
<dbReference type="RefSeq" id="WP_039810092.1">
    <property type="nucleotide sequence ID" value="NZ_UGRY01000002.1"/>
</dbReference>
<proteinExistence type="predicted"/>
<keyword evidence="2" id="KW-0472">Membrane</keyword>
<organism evidence="4 5">
    <name type="scientific">Nocardia otitidiscaviarum</name>
    <dbReference type="NCBI Taxonomy" id="1823"/>
    <lineage>
        <taxon>Bacteria</taxon>
        <taxon>Bacillati</taxon>
        <taxon>Actinomycetota</taxon>
        <taxon>Actinomycetes</taxon>
        <taxon>Mycobacteriales</taxon>
        <taxon>Nocardiaceae</taxon>
        <taxon>Nocardia</taxon>
    </lineage>
</organism>
<reference evidence="4 5" key="1">
    <citation type="submission" date="2018-06" db="EMBL/GenBank/DDBJ databases">
        <authorList>
            <consortium name="Pathogen Informatics"/>
            <person name="Doyle S."/>
        </authorList>
    </citation>
    <scope>NUCLEOTIDE SEQUENCE [LARGE SCALE GENOMIC DNA]</scope>
    <source>
        <strain evidence="4 5">NCTC1934</strain>
    </source>
</reference>
<evidence type="ECO:0000313" key="5">
    <source>
        <dbReference type="Proteomes" id="UP000255467"/>
    </source>
</evidence>
<dbReference type="EMBL" id="UGRY01000002">
    <property type="protein sequence ID" value="SUA76878.1"/>
    <property type="molecule type" value="Genomic_DNA"/>
</dbReference>
<dbReference type="STRING" id="1406858.GCA_000710895_07379"/>
<gene>
    <name evidence="4" type="ORF">NCTC1934_02756</name>
</gene>
<keyword evidence="2" id="KW-0812">Transmembrane</keyword>
<feature type="compositionally biased region" description="Polar residues" evidence="1">
    <location>
        <begin position="243"/>
        <end position="255"/>
    </location>
</feature>
<feature type="region of interest" description="Disordered" evidence="1">
    <location>
        <begin position="1"/>
        <end position="33"/>
    </location>
</feature>
<accession>A0A378YJ80</accession>
<protein>
    <recommendedName>
        <fullName evidence="3">Anti-sigma-D factor RsdA sigma factor binding region domain-containing protein</fullName>
    </recommendedName>
</protein>
<dbReference type="Pfam" id="PF16751">
    <property type="entry name" value="RsdA_SigD_bd"/>
    <property type="match status" value="1"/>
</dbReference>
<evidence type="ECO:0000256" key="2">
    <source>
        <dbReference type="SAM" id="Phobius"/>
    </source>
</evidence>
<feature type="compositionally biased region" description="Low complexity" evidence="1">
    <location>
        <begin position="287"/>
        <end position="315"/>
    </location>
</feature>
<dbReference type="OrthoDB" id="5191711at2"/>
<sequence>MARDGERGRGDWKARSGSQNSGPYAEASGDTGPVDIAAVRRDDELIEAIAGDGAVQTSSADEYQLAALLANWRAEIVNEPMPAGPDLDAIVAAVNQEVGAKQARIAASGSRRLRLVRPIAGAAAAVALIMGGLTAFSYGAEPGDALWPFKEVVFSEQAQTTVVNRAGNDMAQAQQLIDEGKPEAAKVLLERAEGNVGQVDDSVKKDDLRQQWERLVAQLQERAPEIAASLLPSTTKAAEPGGSQPTTKPGGNATTAPVAPDASVTTEPSVDPRILSTQPNTGGTTEPSDSATTPDGPTTDPTVPSTEPSDPATEPTVPPTTVPTAQPTTTVVVPTGLPQQPTLPPTGGGISGLPSVPGTEVVPTGGGLVPPTQLPTAPGGIR</sequence>
<evidence type="ECO:0000256" key="1">
    <source>
        <dbReference type="SAM" id="MobiDB-lite"/>
    </source>
</evidence>
<evidence type="ECO:0000259" key="3">
    <source>
        <dbReference type="Pfam" id="PF16751"/>
    </source>
</evidence>
<dbReference type="Proteomes" id="UP000255467">
    <property type="component" value="Unassembled WGS sequence"/>
</dbReference>
<feature type="compositionally biased region" description="Polar residues" evidence="1">
    <location>
        <begin position="275"/>
        <end position="286"/>
    </location>
</feature>
<feature type="compositionally biased region" description="Low complexity" evidence="1">
    <location>
        <begin position="322"/>
        <end position="340"/>
    </location>
</feature>
<feature type="transmembrane region" description="Helical" evidence="2">
    <location>
        <begin position="119"/>
        <end position="140"/>
    </location>
</feature>
<evidence type="ECO:0000313" key="4">
    <source>
        <dbReference type="EMBL" id="SUA76878.1"/>
    </source>
</evidence>
<dbReference type="InterPro" id="IPR031928">
    <property type="entry name" value="RsdA_SigD-bd"/>
</dbReference>
<keyword evidence="5" id="KW-1185">Reference proteome</keyword>
<feature type="domain" description="Anti-sigma-D factor RsdA sigma factor binding region" evidence="3">
    <location>
        <begin position="35"/>
        <end position="80"/>
    </location>
</feature>
<dbReference type="AlphaFoldDB" id="A0A378YJ80"/>
<name>A0A378YJ80_9NOCA</name>
<dbReference type="Gene3D" id="6.10.250.1300">
    <property type="match status" value="1"/>
</dbReference>